<name>X1DFT7_9ZZZZ</name>
<evidence type="ECO:0000313" key="2">
    <source>
        <dbReference type="EMBL" id="GAI15338.1"/>
    </source>
</evidence>
<proteinExistence type="predicted"/>
<protein>
    <submittedName>
        <fullName evidence="1">Uncharacterized protein</fullName>
    </submittedName>
</protein>
<gene>
    <name evidence="1" type="ORF">S03H2_04248</name>
    <name evidence="2" type="ORF">S06H3_11343</name>
</gene>
<sequence>MFTRDGKVDYIGFSYYGRILISKYFVISYEERGKKILDRLGLEYDDMWEIYPMGTYNLVIVPKILKTNNYYRKWNLHQ</sequence>
<comment type="caution">
    <text evidence="1">The sequence shown here is derived from an EMBL/GenBank/DDBJ whole genome shotgun (WGS) entry which is preliminary data.</text>
</comment>
<reference evidence="1" key="1">
    <citation type="journal article" date="2014" name="Front. Microbiol.">
        <title>High frequency of phylogenetically diverse reductive dehalogenase-homologous genes in deep subseafloor sedimentary metagenomes.</title>
        <authorList>
            <person name="Kawai M."/>
            <person name="Futagami T."/>
            <person name="Toyoda A."/>
            <person name="Takaki Y."/>
            <person name="Nishi S."/>
            <person name="Hori S."/>
            <person name="Arai W."/>
            <person name="Tsubouchi T."/>
            <person name="Morono Y."/>
            <person name="Uchiyama I."/>
            <person name="Ito T."/>
            <person name="Fujiyama A."/>
            <person name="Inagaki F."/>
            <person name="Takami H."/>
        </authorList>
    </citation>
    <scope>NUCLEOTIDE SEQUENCE</scope>
    <source>
        <strain evidence="1">Expedition CK06-06</strain>
    </source>
</reference>
<dbReference type="AlphaFoldDB" id="X1DFT7"/>
<evidence type="ECO:0000313" key="1">
    <source>
        <dbReference type="EMBL" id="GAH19706.1"/>
    </source>
</evidence>
<dbReference type="EMBL" id="BARV01005468">
    <property type="protein sequence ID" value="GAI15338.1"/>
    <property type="molecule type" value="Genomic_DNA"/>
</dbReference>
<organism evidence="1">
    <name type="scientific">marine sediment metagenome</name>
    <dbReference type="NCBI Taxonomy" id="412755"/>
    <lineage>
        <taxon>unclassified sequences</taxon>
        <taxon>metagenomes</taxon>
        <taxon>ecological metagenomes</taxon>
    </lineage>
</organism>
<accession>X1DFT7</accession>
<dbReference type="EMBL" id="BARU01001665">
    <property type="protein sequence ID" value="GAH19706.1"/>
    <property type="molecule type" value="Genomic_DNA"/>
</dbReference>